<dbReference type="Proteomes" id="UP000253908">
    <property type="component" value="Chromosome"/>
</dbReference>
<dbReference type="RefSeq" id="WP_114917250.1">
    <property type="nucleotide sequence ID" value="NZ_CP024848.1"/>
</dbReference>
<reference evidence="2" key="1">
    <citation type="submission" date="2017-11" db="EMBL/GenBank/DDBJ databases">
        <authorList>
            <person name="Zhu W."/>
        </authorList>
    </citation>
    <scope>NUCLEOTIDE SEQUENCE [LARGE SCALE GENOMIC DNA]</scope>
    <source>
        <strain evidence="2">160</strain>
    </source>
</reference>
<evidence type="ECO:0000313" key="1">
    <source>
        <dbReference type="EMBL" id="AXI09963.1"/>
    </source>
</evidence>
<sequence>MKKLLWILIVIVFILSGTLIYVLVNDSKETAEVSGENTNTTIEQSIPVATTESYQFQDIESMEKSTSVKDAFERIFGKDRLFNDFVTDNKSYNGEIKYILNGVYKLDSIPNNDWSKYYPEKNISLAVSILILQ</sequence>
<keyword evidence="2" id="KW-1185">Reference proteome</keyword>
<dbReference type="KEGG" id="ocn:CUC15_13970"/>
<dbReference type="AlphaFoldDB" id="A0A345PIY3"/>
<gene>
    <name evidence="1" type="ORF">CUC15_13970</name>
</gene>
<dbReference type="EMBL" id="CP024848">
    <property type="protein sequence ID" value="AXI09963.1"/>
    <property type="molecule type" value="Genomic_DNA"/>
</dbReference>
<protein>
    <submittedName>
        <fullName evidence="1">Uncharacterized protein</fullName>
    </submittedName>
</protein>
<proteinExistence type="predicted"/>
<organism evidence="1 2">
    <name type="scientific">Oceanobacillus zhaokaii</name>
    <dbReference type="NCBI Taxonomy" id="2052660"/>
    <lineage>
        <taxon>Bacteria</taxon>
        <taxon>Bacillati</taxon>
        <taxon>Bacillota</taxon>
        <taxon>Bacilli</taxon>
        <taxon>Bacillales</taxon>
        <taxon>Bacillaceae</taxon>
        <taxon>Oceanobacillus</taxon>
    </lineage>
</organism>
<accession>A0A345PIY3</accession>
<evidence type="ECO:0000313" key="2">
    <source>
        <dbReference type="Proteomes" id="UP000253908"/>
    </source>
</evidence>
<name>A0A345PIY3_9BACI</name>